<proteinExistence type="predicted"/>
<feature type="compositionally biased region" description="Pro residues" evidence="1">
    <location>
        <begin position="1"/>
        <end position="20"/>
    </location>
</feature>
<sequence>LKGGPPREPPSGRPPPPKGPRGPDPDDAQFRRIQDVAIEGEKPGETLMRRHEGAISTARREAQVEVVEGNNLLRKAKMGQSFKGTVVPKAGVTDEFDELYRLLHSPSRVQSGELVVPERLRPSYDRLRELTDWEQAARLDFDPEMALIEDYYYRGWKPPEGMFTGAPTRGPLGRKPGFKMPRVDATYDEMRAAGFEPLSWNAFEQWRTSRMMGVRYREQMQLVEDIKQLGLAEVHSGGPVPDGWRVPRIGPAFEGKPFAIVDEAKNARPMFTRRWMVPDTLADRLENVYGVVPQLGTVEVAGRAVNMAKVVDALTFVPKRAKLVASVFQHVDFLSRGQHGAWTGFVNALRHGQPVEAVMHLAKWPKSAGQILRATVSPNYRQTLRRMSLDTTPLVKGRPGLTMKSVSEAGLSLQDVTILPANIDQIAREAAQEAIAARVIKAPPRALADLERLHRQGLFQGVYPAAILTDVKNNIAPIMVRNYPNLSDAELAGRIAKVASTKYSTIPASMSVAQNRNLRWFLTRFLFSFNES</sequence>
<comment type="caution">
    <text evidence="2">The sequence shown here is derived from an EMBL/GenBank/DDBJ whole genome shotgun (WGS) entry which is preliminary data.</text>
</comment>
<reference evidence="2" key="1">
    <citation type="journal article" date="2015" name="Nature">
        <title>Complex archaea that bridge the gap between prokaryotes and eukaryotes.</title>
        <authorList>
            <person name="Spang A."/>
            <person name="Saw J.H."/>
            <person name="Jorgensen S.L."/>
            <person name="Zaremba-Niedzwiedzka K."/>
            <person name="Martijn J."/>
            <person name="Lind A.E."/>
            <person name="van Eijk R."/>
            <person name="Schleper C."/>
            <person name="Guy L."/>
            <person name="Ettema T.J."/>
        </authorList>
    </citation>
    <scope>NUCLEOTIDE SEQUENCE</scope>
</reference>
<evidence type="ECO:0000256" key="1">
    <source>
        <dbReference type="SAM" id="MobiDB-lite"/>
    </source>
</evidence>
<organism evidence="2">
    <name type="scientific">marine sediment metagenome</name>
    <dbReference type="NCBI Taxonomy" id="412755"/>
    <lineage>
        <taxon>unclassified sequences</taxon>
        <taxon>metagenomes</taxon>
        <taxon>ecological metagenomes</taxon>
    </lineage>
</organism>
<protein>
    <submittedName>
        <fullName evidence="2">Uncharacterized protein</fullName>
    </submittedName>
</protein>
<gene>
    <name evidence="2" type="ORF">LCGC14_2408060</name>
</gene>
<accession>A0A0F9BT60</accession>
<dbReference type="EMBL" id="LAZR01036316">
    <property type="protein sequence ID" value="KKL25164.1"/>
    <property type="molecule type" value="Genomic_DNA"/>
</dbReference>
<feature type="non-terminal residue" evidence="2">
    <location>
        <position position="1"/>
    </location>
</feature>
<dbReference type="AlphaFoldDB" id="A0A0F9BT60"/>
<feature type="region of interest" description="Disordered" evidence="1">
    <location>
        <begin position="1"/>
        <end position="28"/>
    </location>
</feature>
<evidence type="ECO:0000313" key="2">
    <source>
        <dbReference type="EMBL" id="KKL25164.1"/>
    </source>
</evidence>
<name>A0A0F9BT60_9ZZZZ</name>
<feature type="non-terminal residue" evidence="2">
    <location>
        <position position="532"/>
    </location>
</feature>